<dbReference type="Pfam" id="PF07859">
    <property type="entry name" value="Abhydrolase_3"/>
    <property type="match status" value="1"/>
</dbReference>
<gene>
    <name evidence="2" type="ORF">FQ775_08150</name>
</gene>
<dbReference type="SUPFAM" id="SSF53474">
    <property type="entry name" value="alpha/beta-Hydrolases"/>
    <property type="match status" value="1"/>
</dbReference>
<protein>
    <submittedName>
        <fullName evidence="2">Alpha/beta hydrolase</fullName>
    </submittedName>
</protein>
<accession>A0A5B8KXQ8</accession>
<evidence type="ECO:0000313" key="2">
    <source>
        <dbReference type="EMBL" id="QDZ00352.1"/>
    </source>
</evidence>
<dbReference type="GO" id="GO:0004806">
    <property type="term" value="F:triacylglycerol lipase activity"/>
    <property type="evidence" value="ECO:0007669"/>
    <property type="project" value="TreeGrafter"/>
</dbReference>
<dbReference type="EMBL" id="CP042301">
    <property type="protein sequence ID" value="QDZ00352.1"/>
    <property type="molecule type" value="Genomic_DNA"/>
</dbReference>
<keyword evidence="3" id="KW-1185">Reference proteome</keyword>
<dbReference type="PANTHER" id="PTHR23025">
    <property type="entry name" value="TRIACYLGLYCEROL LIPASE"/>
    <property type="match status" value="1"/>
</dbReference>
<organism evidence="2 3">
    <name type="scientific">Nitratireductor mangrovi</name>
    <dbReference type="NCBI Taxonomy" id="2599600"/>
    <lineage>
        <taxon>Bacteria</taxon>
        <taxon>Pseudomonadati</taxon>
        <taxon>Pseudomonadota</taxon>
        <taxon>Alphaproteobacteria</taxon>
        <taxon>Hyphomicrobiales</taxon>
        <taxon>Phyllobacteriaceae</taxon>
        <taxon>Nitratireductor</taxon>
    </lineage>
</organism>
<feature type="domain" description="Alpha/beta hydrolase fold-3" evidence="1">
    <location>
        <begin position="87"/>
        <end position="286"/>
    </location>
</feature>
<dbReference type="InterPro" id="IPR029058">
    <property type="entry name" value="AB_hydrolase_fold"/>
</dbReference>
<dbReference type="InterPro" id="IPR013094">
    <property type="entry name" value="AB_hydrolase_3"/>
</dbReference>
<proteinExistence type="predicted"/>
<dbReference type="Proteomes" id="UP000321389">
    <property type="component" value="Chromosome"/>
</dbReference>
<dbReference type="KEGG" id="niy:FQ775_08150"/>
<dbReference type="RefSeq" id="WP_146299000.1">
    <property type="nucleotide sequence ID" value="NZ_CP042301.2"/>
</dbReference>
<dbReference type="GO" id="GO:0004771">
    <property type="term" value="F:sterol ester esterase activity"/>
    <property type="evidence" value="ECO:0007669"/>
    <property type="project" value="TreeGrafter"/>
</dbReference>
<dbReference type="OrthoDB" id="9806180at2"/>
<dbReference type="GO" id="GO:0019433">
    <property type="term" value="P:triglyceride catabolic process"/>
    <property type="evidence" value="ECO:0007669"/>
    <property type="project" value="TreeGrafter"/>
</dbReference>
<dbReference type="Gene3D" id="3.40.50.1820">
    <property type="entry name" value="alpha/beta hydrolase"/>
    <property type="match status" value="1"/>
</dbReference>
<dbReference type="PANTHER" id="PTHR23025:SF3">
    <property type="entry name" value="HORMONE-SENSITIVE LIPASE"/>
    <property type="match status" value="1"/>
</dbReference>
<evidence type="ECO:0000259" key="1">
    <source>
        <dbReference type="Pfam" id="PF07859"/>
    </source>
</evidence>
<name>A0A5B8KXQ8_9HYPH</name>
<keyword evidence="2" id="KW-0378">Hydrolase</keyword>
<dbReference type="GO" id="GO:0005829">
    <property type="term" value="C:cytosol"/>
    <property type="evidence" value="ECO:0007669"/>
    <property type="project" value="TreeGrafter"/>
</dbReference>
<reference evidence="2" key="1">
    <citation type="submission" date="2020-04" db="EMBL/GenBank/DDBJ databases">
        <title>Nitratireductor sp. nov. isolated from mangrove soil.</title>
        <authorList>
            <person name="Ye Y."/>
        </authorList>
    </citation>
    <scope>NUCLEOTIDE SEQUENCE</scope>
    <source>
        <strain evidence="2">SY7</strain>
    </source>
</reference>
<evidence type="ECO:0000313" key="3">
    <source>
        <dbReference type="Proteomes" id="UP000321389"/>
    </source>
</evidence>
<dbReference type="AlphaFoldDB" id="A0A5B8KXQ8"/>
<sequence length="326" mass="34806">MTSRGRYECLIDAGLWPFIDRTYALFPAAAEGFPIEWQRAAYDAMCQAFHAGRPPGVRISDLRFGAARRTVPARRYSIGGTESNAVVVYYHGGGFVFGGLDSHDDICAELCATTGFDVVSADYRLAPEDPHPAAFEDALVVFDAVAATSRGPVLLCGESAGGNLAAAVAHAVRFGNRRPAGVMLVYPTLGSDRMAGSFVEHAHAPLLSASDVDRYDNLRSGDAPPFGDPSFAPLCDQDFAGLPPTAIITAECDPLSSEGQIYRDRLLAAGGRGWWREEPRLVHGFLRARAMVPRAAEAFSRIASGLTALARGEEPFAGARRCPTAA</sequence>